<evidence type="ECO:0000259" key="2">
    <source>
        <dbReference type="Pfam" id="PF00496"/>
    </source>
</evidence>
<gene>
    <name evidence="3" type="ORF">SPF06_21400</name>
</gene>
<evidence type="ECO:0000313" key="3">
    <source>
        <dbReference type="EMBL" id="MEA5457281.1"/>
    </source>
</evidence>
<accession>A0ABU5TDW4</accession>
<proteinExistence type="predicted"/>
<comment type="caution">
    <text evidence="3">The sequence shown here is derived from an EMBL/GenBank/DDBJ whole genome shotgun (WGS) entry which is preliminary data.</text>
</comment>
<dbReference type="RefSeq" id="WP_323281193.1">
    <property type="nucleotide sequence ID" value="NZ_JAYGGQ010000025.1"/>
</dbReference>
<keyword evidence="4" id="KW-1185">Reference proteome</keyword>
<dbReference type="PROSITE" id="PS51257">
    <property type="entry name" value="PROKAR_LIPOPROTEIN"/>
    <property type="match status" value="1"/>
</dbReference>
<organism evidence="3 4">
    <name type="scientific">Sinomonas terricola</name>
    <dbReference type="NCBI Taxonomy" id="3110330"/>
    <lineage>
        <taxon>Bacteria</taxon>
        <taxon>Bacillati</taxon>
        <taxon>Actinomycetota</taxon>
        <taxon>Actinomycetes</taxon>
        <taxon>Micrococcales</taxon>
        <taxon>Micrococcaceae</taxon>
        <taxon>Sinomonas</taxon>
    </lineage>
</organism>
<dbReference type="Gene3D" id="3.40.190.10">
    <property type="entry name" value="Periplasmic binding protein-like II"/>
    <property type="match status" value="1"/>
</dbReference>
<evidence type="ECO:0000313" key="4">
    <source>
        <dbReference type="Proteomes" id="UP001304769"/>
    </source>
</evidence>
<reference evidence="3 4" key="1">
    <citation type="submission" date="2023-12" db="EMBL/GenBank/DDBJ databases">
        <title>Sinomonas terricola sp. nov, isolated from litchi orchard soil in Guangdong, PR China.</title>
        <authorList>
            <person name="Jiaxin W."/>
            <person name="Yang Z."/>
            <person name="Honghui Z."/>
        </authorList>
    </citation>
    <scope>NUCLEOTIDE SEQUENCE [LARGE SCALE GENOMIC DNA]</scope>
    <source>
        <strain evidence="3 4">JGH33</strain>
    </source>
</reference>
<dbReference type="PANTHER" id="PTHR30290:SF83">
    <property type="entry name" value="ABC TRANSPORTER SUBSTRATE-BINDING PROTEIN"/>
    <property type="match status" value="1"/>
</dbReference>
<dbReference type="EMBL" id="JAYGGQ010000025">
    <property type="protein sequence ID" value="MEA5457281.1"/>
    <property type="molecule type" value="Genomic_DNA"/>
</dbReference>
<feature type="chain" id="PRO_5045175916" evidence="1">
    <location>
        <begin position="29"/>
        <end position="578"/>
    </location>
</feature>
<dbReference type="SUPFAM" id="SSF53850">
    <property type="entry name" value="Periplasmic binding protein-like II"/>
    <property type="match status" value="1"/>
</dbReference>
<dbReference type="PIRSF" id="PIRSF002741">
    <property type="entry name" value="MppA"/>
    <property type="match status" value="1"/>
</dbReference>
<sequence length="578" mass="61844">MKTRGSRRWRFAAAIAALAMVVATSACSFSGKTPGPDASQGGVLRISMIPVTTLDPAVAGNSSYGQILMLGLYEGLVVINKDDPLHVTEGAAKSWDISSDGLKYTFHLRDGARWSNGDPVTAEDFAWNFKRILTPGVAGKGTPSYNAQIGIKGAADFMTGASKDFSTVGVEAKDSSTLVLTLDRPNADFLVQLASYWALPLNPKAVEKNGTDWSQPKNWVSNGAYTLTNFTVNQGATLTKNDKYWDAKDYPITAVNVTFNDGGTTADLLAYQQDKLDITGRIEADLGAVTSSNVSAQLVSSPTNQVSQLVVMSSQNPVLTDVRVRQALAEAIDRNEVAKVAKPSVAGPSLVPAAVKQSPDFKAIPSDASHAKQLLAQAGYPDGKGMPTITLLDYQRTPWVEAVAQMWRDKLGINVTIDVQEVGVYGTKRAELHGPDYVGFYVQTGGFNPPTLLSNALTARGSAPAMDGVNMMSVEASKQYAQARAAGADAKALSAILDKGRLAENARVISLTDKALGETDPQKQLGLLVDAQTARNETYNTIPVLWGGYNLLVKPRVKNLKPWYYGSVYSLKGVTIEN</sequence>
<keyword evidence="1" id="KW-0732">Signal</keyword>
<protein>
    <submittedName>
        <fullName evidence="3">Peptide ABC transporter substrate-binding protein</fullName>
    </submittedName>
</protein>
<dbReference type="PANTHER" id="PTHR30290">
    <property type="entry name" value="PERIPLASMIC BINDING COMPONENT OF ABC TRANSPORTER"/>
    <property type="match status" value="1"/>
</dbReference>
<feature type="domain" description="Solute-binding protein family 5" evidence="2">
    <location>
        <begin position="88"/>
        <end position="461"/>
    </location>
</feature>
<feature type="signal peptide" evidence="1">
    <location>
        <begin position="1"/>
        <end position="28"/>
    </location>
</feature>
<dbReference type="InterPro" id="IPR030678">
    <property type="entry name" value="Peptide/Ni-bd"/>
</dbReference>
<name>A0ABU5TDW4_9MICC</name>
<dbReference type="Gene3D" id="3.10.105.10">
    <property type="entry name" value="Dipeptide-binding Protein, Domain 3"/>
    <property type="match status" value="1"/>
</dbReference>
<dbReference type="Gene3D" id="3.90.76.10">
    <property type="entry name" value="Dipeptide-binding Protein, Domain 1"/>
    <property type="match status" value="1"/>
</dbReference>
<evidence type="ECO:0000256" key="1">
    <source>
        <dbReference type="SAM" id="SignalP"/>
    </source>
</evidence>
<dbReference type="InterPro" id="IPR000914">
    <property type="entry name" value="SBP_5_dom"/>
</dbReference>
<dbReference type="Pfam" id="PF00496">
    <property type="entry name" value="SBP_bac_5"/>
    <property type="match status" value="1"/>
</dbReference>
<dbReference type="Proteomes" id="UP001304769">
    <property type="component" value="Unassembled WGS sequence"/>
</dbReference>
<dbReference type="InterPro" id="IPR039424">
    <property type="entry name" value="SBP_5"/>
</dbReference>
<dbReference type="CDD" id="cd08504">
    <property type="entry name" value="PBP2_OppA"/>
    <property type="match status" value="1"/>
</dbReference>